<accession>A0A2W5QN71</accession>
<proteinExistence type="predicted"/>
<dbReference type="Proteomes" id="UP000249135">
    <property type="component" value="Unassembled WGS sequence"/>
</dbReference>
<reference evidence="1 2" key="1">
    <citation type="submission" date="2017-08" db="EMBL/GenBank/DDBJ databases">
        <title>Infants hospitalized years apart are colonized by the same room-sourced microbial strains.</title>
        <authorList>
            <person name="Brooks B."/>
            <person name="Olm M.R."/>
            <person name="Firek B.A."/>
            <person name="Baker R."/>
            <person name="Thomas B.C."/>
            <person name="Morowitz M.J."/>
            <person name="Banfield J.F."/>
        </authorList>
    </citation>
    <scope>NUCLEOTIDE SEQUENCE [LARGE SCALE GENOMIC DNA]</scope>
    <source>
        <strain evidence="1">S2_005_003_R2_41</strain>
    </source>
</reference>
<comment type="caution">
    <text evidence="1">The sequence shown here is derived from an EMBL/GenBank/DDBJ whole genome shotgun (WGS) entry which is preliminary data.</text>
</comment>
<sequence length="85" mass="8521">MAKVTTPCAAASAADHVDEATALALEALALILAAGDLNDSGGNLVDVSGLTDTKSRITALALMASEKTAKAIEAMNAAAEELIHE</sequence>
<dbReference type="AlphaFoldDB" id="A0A2W5QN71"/>
<evidence type="ECO:0000313" key="1">
    <source>
        <dbReference type="EMBL" id="PZQ77769.1"/>
    </source>
</evidence>
<organism evidence="1 2">
    <name type="scientific">Variovorax paradoxus</name>
    <dbReference type="NCBI Taxonomy" id="34073"/>
    <lineage>
        <taxon>Bacteria</taxon>
        <taxon>Pseudomonadati</taxon>
        <taxon>Pseudomonadota</taxon>
        <taxon>Betaproteobacteria</taxon>
        <taxon>Burkholderiales</taxon>
        <taxon>Comamonadaceae</taxon>
        <taxon>Variovorax</taxon>
    </lineage>
</organism>
<name>A0A2W5QN71_VARPD</name>
<protein>
    <submittedName>
        <fullName evidence="1">Uncharacterized protein</fullName>
    </submittedName>
</protein>
<evidence type="ECO:0000313" key="2">
    <source>
        <dbReference type="Proteomes" id="UP000249135"/>
    </source>
</evidence>
<gene>
    <name evidence="1" type="ORF">DI563_02485</name>
</gene>
<dbReference type="EMBL" id="QFPP01000010">
    <property type="protein sequence ID" value="PZQ77769.1"/>
    <property type="molecule type" value="Genomic_DNA"/>
</dbReference>